<evidence type="ECO:0000313" key="15">
    <source>
        <dbReference type="EMBL" id="CAD7240713.1"/>
    </source>
</evidence>
<sequence>MNGENEAQEMDESEIDGFVMEEEGGIHIGDIYIPPPPPPALTMENTGPRLVISQIAIEDFKSYAGVQILGPFNKSFSSIIGPNGSGKSNVIDSMLFVFGYRAQKIRSKKISVLIHNSKEHPNIDKCRVSVHFKKIIDKPDGGQEEVPGSEIVISRTAMKDNSSFYTIGDKRVPRQEVAKLLRSHGVDLDHNRFLILQEPLKLMEEQVEAMNEQRTTHLNRVKAIEKEKDQLEGPKNAAIKYLKTENELTQCHSLIYQCQLHDKGKALEAAKEEQKQVEERFASLRERLDAISQKKNEKETTMKTIHENLEAATKEMESLKEQFKTLEQEDAKINDEKKRKNQLRKKLQENLQAEQTKAEQLKDVPEKNREKIQELEKASEMAEKEKVEAEETLNQAMSSLRDETKPLQEKKAVLETQLIDLKKDVNETKAARDMAQSDLDVYQRTERTEKTRLEQLQDQRKTATQQLQQKAMELKELEKTIPRMEKELSGGKKELAELAEKEGGLHEQHQGLCLQLEESRSAMHASRNTNRVLDALMQQKRSGNIHGIIGRMGDLGAIDERWDVAISTACPQLENILVETVDTAEECINFLKTHDIGRATFIALDQMQEYNRQANSTIKTPENVPRLFDLVKIQDDLYRPAFYFILRDTLVAETLDQATRIAYGAQRWRVVTLRGDLIEVSGIMSGGGKKMSSGRMGCRLSSGSAEITPEQLSVMESRIKDFERELSHIHARKEELEPLIVRLTKDLRDSTAKHKKLQLEVPGLEEQVPRLDSQIQEQEEKVAKVASDPREVKKLEAEIKKKAQDYEKAVEKSSGLEKEVKSLHERILEVNKSRTKDAQQHLDRAKSQKAMIGLVEQFRTTGLVQNANEGHSEERQLNLKKSENKVESMKVEVEELEVTLKGLVGRQKEIEEHASQNMQRSEQLKEEKEELEEGGGKVKKKLDALTEEENQLRKEKISFDEAMEKVLETVKDIKTTVNQIKSKLGKLQLEEVEGEETEPLKTLTEQELEDLDREALKSKITSLEGELKDQKPNLKVIKEYRDKLDQYLAKVDELHQLTQRRDHLKSRLSDLKINRLNEFMTGFGIISMKLKEIYQMITQGGDAELELVNSLDPFEEGISFSVRPPKKSWKNISNLSGGEKTLSSLALVFALHYYRPTPIYVMDEIDAALDFRNVAIIGEYVQSRTKNAQFIIISLRTQMFELASTLVGIYKTNNATHSVVVNPKEITRMAEVLSNPAGHSPGRKRRLEEDAR</sequence>
<name>A0A7R8WYS5_9CRUS</name>
<evidence type="ECO:0000256" key="3">
    <source>
        <dbReference type="ARBA" id="ARBA00022618"/>
    </source>
</evidence>
<dbReference type="InterPro" id="IPR027417">
    <property type="entry name" value="P-loop_NTPase"/>
</dbReference>
<keyword evidence="9 11" id="KW-0539">Nucleus</keyword>
<evidence type="ECO:0000313" key="16">
    <source>
        <dbReference type="Proteomes" id="UP000677054"/>
    </source>
</evidence>
<dbReference type="GO" id="GO:0005634">
    <property type="term" value="C:nucleus"/>
    <property type="evidence" value="ECO:0007669"/>
    <property type="project" value="UniProtKB-SubCell"/>
</dbReference>
<feature type="coiled-coil region" evidence="12">
    <location>
        <begin position="200"/>
        <end position="227"/>
    </location>
</feature>
<evidence type="ECO:0000256" key="8">
    <source>
        <dbReference type="ARBA" id="ARBA00023067"/>
    </source>
</evidence>
<dbReference type="EMBL" id="CAJPEV010000055">
    <property type="protein sequence ID" value="CAG0879730.1"/>
    <property type="molecule type" value="Genomic_DNA"/>
</dbReference>
<dbReference type="InterPro" id="IPR003395">
    <property type="entry name" value="RecF/RecN/SMC_N"/>
</dbReference>
<keyword evidence="4" id="KW-0547">Nucleotide-binding</keyword>
<keyword evidence="3" id="KW-0132">Cell division</keyword>
<dbReference type="PANTHER" id="PTHR18937">
    <property type="entry name" value="STRUCTURAL MAINTENANCE OF CHROMOSOMES SMC FAMILY MEMBER"/>
    <property type="match status" value="1"/>
</dbReference>
<dbReference type="FunFam" id="3.30.70.1620:FF:000003">
    <property type="entry name" value="Structural maintenance of chromosomes 4"/>
    <property type="match status" value="1"/>
</dbReference>
<dbReference type="AlphaFoldDB" id="A0A7R8WYS5"/>
<dbReference type="GO" id="GO:0016887">
    <property type="term" value="F:ATP hydrolysis activity"/>
    <property type="evidence" value="ECO:0007669"/>
    <property type="project" value="InterPro"/>
</dbReference>
<feature type="coiled-coil region" evidence="12">
    <location>
        <begin position="740"/>
        <end position="826"/>
    </location>
</feature>
<dbReference type="FunFam" id="3.40.50.300:FF:000481">
    <property type="entry name" value="Structural maintenance of chromosomes 4"/>
    <property type="match status" value="1"/>
</dbReference>
<dbReference type="Gene3D" id="1.20.1060.20">
    <property type="match status" value="1"/>
</dbReference>
<dbReference type="SUPFAM" id="SSF75553">
    <property type="entry name" value="Smc hinge domain"/>
    <property type="match status" value="1"/>
</dbReference>
<dbReference type="Gene3D" id="1.10.287.1490">
    <property type="match status" value="1"/>
</dbReference>
<feature type="region of interest" description="Disordered" evidence="13">
    <location>
        <begin position="351"/>
        <end position="371"/>
    </location>
</feature>
<evidence type="ECO:0000256" key="5">
    <source>
        <dbReference type="ARBA" id="ARBA00022776"/>
    </source>
</evidence>
<dbReference type="OrthoDB" id="5575062at2759"/>
<evidence type="ECO:0000256" key="10">
    <source>
        <dbReference type="ARBA" id="ARBA00023306"/>
    </source>
</evidence>
<gene>
    <name evidence="15" type="ORF">DSTB1V02_LOCUS726</name>
</gene>
<organism evidence="15">
    <name type="scientific">Darwinula stevensoni</name>
    <dbReference type="NCBI Taxonomy" id="69355"/>
    <lineage>
        <taxon>Eukaryota</taxon>
        <taxon>Metazoa</taxon>
        <taxon>Ecdysozoa</taxon>
        <taxon>Arthropoda</taxon>
        <taxon>Crustacea</taxon>
        <taxon>Oligostraca</taxon>
        <taxon>Ostracoda</taxon>
        <taxon>Podocopa</taxon>
        <taxon>Podocopida</taxon>
        <taxon>Darwinulocopina</taxon>
        <taxon>Darwinuloidea</taxon>
        <taxon>Darwinulidae</taxon>
        <taxon>Darwinula</taxon>
    </lineage>
</organism>
<evidence type="ECO:0000256" key="6">
    <source>
        <dbReference type="ARBA" id="ARBA00022840"/>
    </source>
</evidence>
<dbReference type="GO" id="GO:0051301">
    <property type="term" value="P:cell division"/>
    <property type="evidence" value="ECO:0007669"/>
    <property type="project" value="UniProtKB-KW"/>
</dbReference>
<dbReference type="Pfam" id="PF06470">
    <property type="entry name" value="SMC_hinge"/>
    <property type="match status" value="1"/>
</dbReference>
<evidence type="ECO:0000256" key="9">
    <source>
        <dbReference type="ARBA" id="ARBA00023242"/>
    </source>
</evidence>
<accession>A0A7R8WYS5</accession>
<comment type="subcellular location">
    <subcellularLocation>
        <location evidence="1 11">Nucleus</location>
    </subcellularLocation>
</comment>
<comment type="similarity">
    <text evidence="2">Belongs to the SMC family. SMC4 subfamily.</text>
</comment>
<evidence type="ECO:0000256" key="2">
    <source>
        <dbReference type="ARBA" id="ARBA00006005"/>
    </source>
</evidence>
<feature type="compositionally biased region" description="Basic and acidic residues" evidence="13">
    <location>
        <begin position="356"/>
        <end position="371"/>
    </location>
</feature>
<reference evidence="15" key="1">
    <citation type="submission" date="2020-11" db="EMBL/GenBank/DDBJ databases">
        <authorList>
            <person name="Tran Van P."/>
        </authorList>
    </citation>
    <scope>NUCLEOTIDE SEQUENCE</scope>
</reference>
<evidence type="ECO:0000256" key="12">
    <source>
        <dbReference type="SAM" id="Coils"/>
    </source>
</evidence>
<dbReference type="Pfam" id="PF02463">
    <property type="entry name" value="SMC_N"/>
    <property type="match status" value="2"/>
</dbReference>
<keyword evidence="8" id="KW-0226">DNA condensation</keyword>
<evidence type="ECO:0000259" key="14">
    <source>
        <dbReference type="SMART" id="SM00968"/>
    </source>
</evidence>
<feature type="region of interest" description="Disordered" evidence="13">
    <location>
        <begin position="1233"/>
        <end position="1252"/>
    </location>
</feature>
<dbReference type="SUPFAM" id="SSF52540">
    <property type="entry name" value="P-loop containing nucleoside triphosphate hydrolases"/>
    <property type="match status" value="2"/>
</dbReference>
<dbReference type="SMART" id="SM00968">
    <property type="entry name" value="SMC_hinge"/>
    <property type="match status" value="1"/>
</dbReference>
<keyword evidence="10" id="KW-0131">Cell cycle</keyword>
<keyword evidence="7 12" id="KW-0175">Coiled coil</keyword>
<dbReference type="EMBL" id="LR899572">
    <property type="protein sequence ID" value="CAD7240713.1"/>
    <property type="molecule type" value="Genomic_DNA"/>
</dbReference>
<dbReference type="InterPro" id="IPR036277">
    <property type="entry name" value="SMC_hinge_sf"/>
</dbReference>
<evidence type="ECO:0000256" key="7">
    <source>
        <dbReference type="ARBA" id="ARBA00023054"/>
    </source>
</evidence>
<feature type="domain" description="SMC hinge" evidence="14">
    <location>
        <begin position="546"/>
        <end position="662"/>
    </location>
</feature>
<feature type="coiled-coil region" evidence="12">
    <location>
        <begin position="1037"/>
        <end position="1074"/>
    </location>
</feature>
<keyword evidence="6" id="KW-0067">ATP-binding</keyword>
<proteinExistence type="inferred from homology"/>
<evidence type="ECO:0000256" key="1">
    <source>
        <dbReference type="ARBA" id="ARBA00004123"/>
    </source>
</evidence>
<dbReference type="GO" id="GO:0000796">
    <property type="term" value="C:condensin complex"/>
    <property type="evidence" value="ECO:0007669"/>
    <property type="project" value="TreeGrafter"/>
</dbReference>
<dbReference type="GO" id="GO:0007076">
    <property type="term" value="P:mitotic chromosome condensation"/>
    <property type="evidence" value="ECO:0007669"/>
    <property type="project" value="TreeGrafter"/>
</dbReference>
<dbReference type="Gene3D" id="3.30.70.1620">
    <property type="match status" value="1"/>
</dbReference>
<evidence type="ECO:0000256" key="4">
    <source>
        <dbReference type="ARBA" id="ARBA00022741"/>
    </source>
</evidence>
<evidence type="ECO:0000256" key="11">
    <source>
        <dbReference type="PIRNR" id="PIRNR005719"/>
    </source>
</evidence>
<dbReference type="PANTHER" id="PTHR18937:SF172">
    <property type="entry name" value="STRUCTURAL MAINTENANCE OF CHROMOSOMES PROTEIN"/>
    <property type="match status" value="1"/>
</dbReference>
<dbReference type="GO" id="GO:0005524">
    <property type="term" value="F:ATP binding"/>
    <property type="evidence" value="ECO:0007669"/>
    <property type="project" value="UniProtKB-KW"/>
</dbReference>
<dbReference type="InterPro" id="IPR024704">
    <property type="entry name" value="SMC"/>
</dbReference>
<keyword evidence="16" id="KW-1185">Reference proteome</keyword>
<evidence type="ECO:0000256" key="13">
    <source>
        <dbReference type="SAM" id="MobiDB-lite"/>
    </source>
</evidence>
<keyword evidence="5" id="KW-0498">Mitosis</keyword>
<dbReference type="Proteomes" id="UP000677054">
    <property type="component" value="Unassembled WGS sequence"/>
</dbReference>
<dbReference type="PIRSF" id="PIRSF005719">
    <property type="entry name" value="SMC"/>
    <property type="match status" value="1"/>
</dbReference>
<feature type="region of interest" description="Disordered" evidence="13">
    <location>
        <begin position="910"/>
        <end position="941"/>
    </location>
</feature>
<protein>
    <recommendedName>
        <fullName evidence="11">Structural maintenance of chromosomes protein</fullName>
    </recommendedName>
</protein>
<dbReference type="FunFam" id="1.20.1060.20:FF:000003">
    <property type="entry name" value="Structural maintenance of chromosomes 4"/>
    <property type="match status" value="1"/>
</dbReference>
<dbReference type="InterPro" id="IPR010935">
    <property type="entry name" value="SMC_hinge"/>
</dbReference>
<dbReference type="Gene3D" id="3.40.50.300">
    <property type="entry name" value="P-loop containing nucleotide triphosphate hydrolases"/>
    <property type="match status" value="2"/>
</dbReference>